<name>A0ABV8A6K9_9DEIO</name>
<keyword evidence="3" id="KW-1185">Reference proteome</keyword>
<reference evidence="3" key="1">
    <citation type="journal article" date="2019" name="Int. J. Syst. Evol. Microbiol.">
        <title>The Global Catalogue of Microorganisms (GCM) 10K type strain sequencing project: providing services to taxonomists for standard genome sequencing and annotation.</title>
        <authorList>
            <consortium name="The Broad Institute Genomics Platform"/>
            <consortium name="The Broad Institute Genome Sequencing Center for Infectious Disease"/>
            <person name="Wu L."/>
            <person name="Ma J."/>
        </authorList>
    </citation>
    <scope>NUCLEOTIDE SEQUENCE [LARGE SCALE GENOMIC DNA]</scope>
    <source>
        <strain evidence="3">CCTCC AB 2013263</strain>
    </source>
</reference>
<accession>A0ABV8A6K9</accession>
<feature type="region of interest" description="Disordered" evidence="1">
    <location>
        <begin position="78"/>
        <end position="99"/>
    </location>
</feature>
<dbReference type="Proteomes" id="UP001595748">
    <property type="component" value="Unassembled WGS sequence"/>
</dbReference>
<comment type="caution">
    <text evidence="2">The sequence shown here is derived from an EMBL/GenBank/DDBJ whole genome shotgun (WGS) entry which is preliminary data.</text>
</comment>
<evidence type="ECO:0000256" key="1">
    <source>
        <dbReference type="SAM" id="MobiDB-lite"/>
    </source>
</evidence>
<organism evidence="2 3">
    <name type="scientific">Deinococcus antarcticus</name>
    <dbReference type="NCBI Taxonomy" id="1298767"/>
    <lineage>
        <taxon>Bacteria</taxon>
        <taxon>Thermotogati</taxon>
        <taxon>Deinococcota</taxon>
        <taxon>Deinococci</taxon>
        <taxon>Deinococcales</taxon>
        <taxon>Deinococcaceae</taxon>
        <taxon>Deinococcus</taxon>
    </lineage>
</organism>
<proteinExistence type="predicted"/>
<sequence length="99" mass="10960">MQIAIYGLERECPERGDIRLLALGSIREKQGIGGYTPGNASSFSRSLLLNTQFLAYESKYLLDTFVLFTEKGLGGMPRFSNRGCRTQPPHKGRGADAYV</sequence>
<evidence type="ECO:0000313" key="2">
    <source>
        <dbReference type="EMBL" id="MFC3860171.1"/>
    </source>
</evidence>
<dbReference type="EMBL" id="JBHRZF010000047">
    <property type="protein sequence ID" value="MFC3860171.1"/>
    <property type="molecule type" value="Genomic_DNA"/>
</dbReference>
<dbReference type="RefSeq" id="WP_380076321.1">
    <property type="nucleotide sequence ID" value="NZ_JBHRZF010000047.1"/>
</dbReference>
<protein>
    <submittedName>
        <fullName evidence="2">Uncharacterized protein</fullName>
    </submittedName>
</protein>
<evidence type="ECO:0000313" key="3">
    <source>
        <dbReference type="Proteomes" id="UP001595748"/>
    </source>
</evidence>
<gene>
    <name evidence="2" type="ORF">ACFOPQ_05255</name>
</gene>